<dbReference type="CDD" id="cd02064">
    <property type="entry name" value="FAD_synthetase_N"/>
    <property type="match status" value="1"/>
</dbReference>
<keyword evidence="9 15" id="KW-0418">Kinase</keyword>
<comment type="pathway">
    <text evidence="3 15">Cofactor biosynthesis; FMN biosynthesis; FMN from riboflavin (ATP route): step 1/1.</text>
</comment>
<keyword evidence="11 15" id="KW-0067">ATP-binding</keyword>
<dbReference type="GO" id="GO:0009398">
    <property type="term" value="P:FMN biosynthetic process"/>
    <property type="evidence" value="ECO:0007669"/>
    <property type="project" value="UniProtKB-UniRule"/>
</dbReference>
<proteinExistence type="inferred from homology"/>
<accession>A0A2S2DV41</accession>
<evidence type="ECO:0000256" key="8">
    <source>
        <dbReference type="ARBA" id="ARBA00022741"/>
    </source>
</evidence>
<keyword evidence="7 15" id="KW-0548">Nucleotidyltransferase</keyword>
<gene>
    <name evidence="17" type="primary">ribF</name>
    <name evidence="17" type="ORF">HME7025_01414</name>
</gene>
<name>A0A2S2DV41_9BACT</name>
<evidence type="ECO:0000256" key="5">
    <source>
        <dbReference type="ARBA" id="ARBA00022643"/>
    </source>
</evidence>
<organism evidence="17 18">
    <name type="scientific">Aquirufa nivalisilvae</name>
    <dbReference type="NCBI Taxonomy" id="2516557"/>
    <lineage>
        <taxon>Bacteria</taxon>
        <taxon>Pseudomonadati</taxon>
        <taxon>Bacteroidota</taxon>
        <taxon>Cytophagia</taxon>
        <taxon>Cytophagales</taxon>
        <taxon>Flectobacillaceae</taxon>
        <taxon>Aquirufa</taxon>
    </lineage>
</organism>
<dbReference type="KEGG" id="psez:HME7025_01414"/>
<dbReference type="InterPro" id="IPR023465">
    <property type="entry name" value="Riboflavin_kinase_dom_sf"/>
</dbReference>
<keyword evidence="18" id="KW-1185">Reference proteome</keyword>
<evidence type="ECO:0000256" key="13">
    <source>
        <dbReference type="ARBA" id="ARBA00047880"/>
    </source>
</evidence>
<dbReference type="SMART" id="SM00904">
    <property type="entry name" value="Flavokinase"/>
    <property type="match status" value="1"/>
</dbReference>
<comment type="pathway">
    <text evidence="2 15">Cofactor biosynthesis; FAD biosynthesis; FAD from FMN: step 1/1.</text>
</comment>
<dbReference type="Pfam" id="PF01687">
    <property type="entry name" value="Flavokinase"/>
    <property type="match status" value="1"/>
</dbReference>
<dbReference type="GO" id="GO:0005524">
    <property type="term" value="F:ATP binding"/>
    <property type="evidence" value="ECO:0007669"/>
    <property type="project" value="UniProtKB-UniRule"/>
</dbReference>
<dbReference type="UniPathway" id="UPA00277">
    <property type="reaction ID" value="UER00407"/>
</dbReference>
<dbReference type="EC" id="2.7.1.26" evidence="15"/>
<sequence>MKYFYSFPEIPLVEQSVITIGMFDGVHLGHAKVLSECVHIAKQKGICSIVISFSNHPASYFNQKYDSKNSLLSPDKEKIQWIESLGIDYLFMIPFDHYMAHLPAESFMEDILRAKFGISDLVLGYDNRFGYQRKGSVEFVNEHYANQINAYSIDVAKLDDEIISSSVIKEYIIQGNIKKANTMLGRNYSLKGKVIHGNHKGRELGFPTANIELEDADKLIPGLGVYVSYLKIDGKCIGGVTNIGKRPTLTNDTYVSIESHLFDFQEDIYEKEVELELLEKIRDEKKFNSLPELIEQISQDVNWARTQLTKIHIAT</sequence>
<dbReference type="InterPro" id="IPR014729">
    <property type="entry name" value="Rossmann-like_a/b/a_fold"/>
</dbReference>
<evidence type="ECO:0000313" key="18">
    <source>
        <dbReference type="Proteomes" id="UP000245468"/>
    </source>
</evidence>
<dbReference type="InterPro" id="IPR023468">
    <property type="entry name" value="Riboflavin_kinase"/>
</dbReference>
<evidence type="ECO:0000256" key="11">
    <source>
        <dbReference type="ARBA" id="ARBA00022840"/>
    </source>
</evidence>
<dbReference type="GO" id="GO:0003919">
    <property type="term" value="F:FMN adenylyltransferase activity"/>
    <property type="evidence" value="ECO:0007669"/>
    <property type="project" value="UniProtKB-UniRule"/>
</dbReference>
<evidence type="ECO:0000256" key="9">
    <source>
        <dbReference type="ARBA" id="ARBA00022777"/>
    </source>
</evidence>
<dbReference type="Gene3D" id="2.40.30.30">
    <property type="entry name" value="Riboflavin kinase-like"/>
    <property type="match status" value="1"/>
</dbReference>
<keyword evidence="10 15" id="KW-0274">FAD</keyword>
<dbReference type="Proteomes" id="UP000245468">
    <property type="component" value="Chromosome"/>
</dbReference>
<protein>
    <recommendedName>
        <fullName evidence="15">Riboflavin biosynthesis protein</fullName>
    </recommendedName>
    <domain>
        <recommendedName>
            <fullName evidence="15">Riboflavin kinase</fullName>
            <ecNumber evidence="15">2.7.1.26</ecNumber>
        </recommendedName>
        <alternativeName>
            <fullName evidence="15">Flavokinase</fullName>
        </alternativeName>
    </domain>
    <domain>
        <recommendedName>
            <fullName evidence="15">FMN adenylyltransferase</fullName>
            <ecNumber evidence="15">2.7.7.2</ecNumber>
        </recommendedName>
        <alternativeName>
            <fullName evidence="15">FAD pyrophosphorylase</fullName>
        </alternativeName>
        <alternativeName>
            <fullName evidence="15">FAD synthase</fullName>
        </alternativeName>
    </domain>
</protein>
<keyword evidence="6 15" id="KW-0808">Transferase</keyword>
<dbReference type="SUPFAM" id="SSF52374">
    <property type="entry name" value="Nucleotidylyl transferase"/>
    <property type="match status" value="1"/>
</dbReference>
<dbReference type="EC" id="2.7.7.2" evidence="15"/>
<dbReference type="FunFam" id="3.40.50.620:FF:000021">
    <property type="entry name" value="Riboflavin biosynthesis protein"/>
    <property type="match status" value="1"/>
</dbReference>
<keyword evidence="12" id="KW-0511">Multifunctional enzyme</keyword>
<evidence type="ECO:0000256" key="15">
    <source>
        <dbReference type="PIRNR" id="PIRNR004491"/>
    </source>
</evidence>
<comment type="function">
    <text evidence="1">Catalyzes the phosphorylation of riboflavin to FMN followed by the adenylation of FMN to FAD.</text>
</comment>
<evidence type="ECO:0000256" key="10">
    <source>
        <dbReference type="ARBA" id="ARBA00022827"/>
    </source>
</evidence>
<evidence type="ECO:0000256" key="6">
    <source>
        <dbReference type="ARBA" id="ARBA00022679"/>
    </source>
</evidence>
<keyword evidence="4 15" id="KW-0285">Flavoprotein</keyword>
<dbReference type="SUPFAM" id="SSF82114">
    <property type="entry name" value="Riboflavin kinase-like"/>
    <property type="match status" value="1"/>
</dbReference>
<dbReference type="GO" id="GO:0008531">
    <property type="term" value="F:riboflavin kinase activity"/>
    <property type="evidence" value="ECO:0007669"/>
    <property type="project" value="UniProtKB-UniRule"/>
</dbReference>
<dbReference type="NCBIfam" id="TIGR00083">
    <property type="entry name" value="ribF"/>
    <property type="match status" value="1"/>
</dbReference>
<keyword evidence="5 15" id="KW-0288">FMN</keyword>
<dbReference type="InterPro" id="IPR002606">
    <property type="entry name" value="Riboflavin_kinase_bac"/>
</dbReference>
<dbReference type="GO" id="GO:0006747">
    <property type="term" value="P:FAD biosynthetic process"/>
    <property type="evidence" value="ECO:0007669"/>
    <property type="project" value="UniProtKB-UniRule"/>
</dbReference>
<dbReference type="UniPathway" id="UPA00276">
    <property type="reaction ID" value="UER00406"/>
</dbReference>
<dbReference type="NCBIfam" id="NF004162">
    <property type="entry name" value="PRK05627.1-5"/>
    <property type="match status" value="1"/>
</dbReference>
<dbReference type="Pfam" id="PF06574">
    <property type="entry name" value="FAD_syn"/>
    <property type="match status" value="1"/>
</dbReference>
<evidence type="ECO:0000256" key="3">
    <source>
        <dbReference type="ARBA" id="ARBA00005201"/>
    </source>
</evidence>
<dbReference type="RefSeq" id="WP_109322968.1">
    <property type="nucleotide sequence ID" value="NZ_CP029346.1"/>
</dbReference>
<evidence type="ECO:0000313" key="17">
    <source>
        <dbReference type="EMBL" id="AWL09271.1"/>
    </source>
</evidence>
<keyword evidence="8 15" id="KW-0547">Nucleotide-binding</keyword>
<evidence type="ECO:0000256" key="4">
    <source>
        <dbReference type="ARBA" id="ARBA00022630"/>
    </source>
</evidence>
<evidence type="ECO:0000256" key="14">
    <source>
        <dbReference type="ARBA" id="ARBA00049494"/>
    </source>
</evidence>
<evidence type="ECO:0000256" key="2">
    <source>
        <dbReference type="ARBA" id="ARBA00004726"/>
    </source>
</evidence>
<dbReference type="GO" id="GO:0009231">
    <property type="term" value="P:riboflavin biosynthetic process"/>
    <property type="evidence" value="ECO:0007669"/>
    <property type="project" value="InterPro"/>
</dbReference>
<dbReference type="Gene3D" id="3.40.50.620">
    <property type="entry name" value="HUPs"/>
    <property type="match status" value="1"/>
</dbReference>
<dbReference type="PANTHER" id="PTHR22749:SF6">
    <property type="entry name" value="RIBOFLAVIN KINASE"/>
    <property type="match status" value="1"/>
</dbReference>
<comment type="catalytic activity">
    <reaction evidence="13 15">
        <text>riboflavin + ATP = FMN + ADP + H(+)</text>
        <dbReference type="Rhea" id="RHEA:14357"/>
        <dbReference type="ChEBI" id="CHEBI:15378"/>
        <dbReference type="ChEBI" id="CHEBI:30616"/>
        <dbReference type="ChEBI" id="CHEBI:57986"/>
        <dbReference type="ChEBI" id="CHEBI:58210"/>
        <dbReference type="ChEBI" id="CHEBI:456216"/>
        <dbReference type="EC" id="2.7.1.26"/>
    </reaction>
</comment>
<dbReference type="EMBL" id="CP029346">
    <property type="protein sequence ID" value="AWL09271.1"/>
    <property type="molecule type" value="Genomic_DNA"/>
</dbReference>
<reference evidence="18" key="1">
    <citation type="submission" date="2018-05" db="EMBL/GenBank/DDBJ databases">
        <title>Pseudarcicella sp. HME7025 Genome sequencing and assembly.</title>
        <authorList>
            <person name="Kim H."/>
            <person name="Kang H."/>
            <person name="Joh K."/>
        </authorList>
    </citation>
    <scope>NUCLEOTIDE SEQUENCE [LARGE SCALE GENOMIC DNA]</scope>
    <source>
        <strain evidence="18">HME7025</strain>
    </source>
</reference>
<evidence type="ECO:0000256" key="1">
    <source>
        <dbReference type="ARBA" id="ARBA00002121"/>
    </source>
</evidence>
<dbReference type="InterPro" id="IPR015864">
    <property type="entry name" value="FAD_synthase"/>
</dbReference>
<evidence type="ECO:0000256" key="7">
    <source>
        <dbReference type="ARBA" id="ARBA00022695"/>
    </source>
</evidence>
<feature type="domain" description="Riboflavin kinase" evidence="16">
    <location>
        <begin position="183"/>
        <end position="309"/>
    </location>
</feature>
<dbReference type="OrthoDB" id="9803667at2"/>
<evidence type="ECO:0000256" key="12">
    <source>
        <dbReference type="ARBA" id="ARBA00023268"/>
    </source>
</evidence>
<dbReference type="PIRSF" id="PIRSF004491">
    <property type="entry name" value="FAD_Synth"/>
    <property type="match status" value="1"/>
</dbReference>
<comment type="similarity">
    <text evidence="15">Belongs to the ribF family.</text>
</comment>
<dbReference type="PANTHER" id="PTHR22749">
    <property type="entry name" value="RIBOFLAVIN KINASE/FMN ADENYLYLTRANSFERASE"/>
    <property type="match status" value="1"/>
</dbReference>
<dbReference type="InterPro" id="IPR015865">
    <property type="entry name" value="Riboflavin_kinase_bac/euk"/>
</dbReference>
<comment type="catalytic activity">
    <reaction evidence="14 15">
        <text>FMN + ATP + H(+) = FAD + diphosphate</text>
        <dbReference type="Rhea" id="RHEA:17237"/>
        <dbReference type="ChEBI" id="CHEBI:15378"/>
        <dbReference type="ChEBI" id="CHEBI:30616"/>
        <dbReference type="ChEBI" id="CHEBI:33019"/>
        <dbReference type="ChEBI" id="CHEBI:57692"/>
        <dbReference type="ChEBI" id="CHEBI:58210"/>
        <dbReference type="EC" id="2.7.7.2"/>
    </reaction>
</comment>
<evidence type="ECO:0000259" key="16">
    <source>
        <dbReference type="SMART" id="SM00904"/>
    </source>
</evidence>
<dbReference type="AlphaFoldDB" id="A0A2S2DV41"/>